<dbReference type="KEGG" id="pdh:B9T62_10215"/>
<dbReference type="EMBL" id="CP021780">
    <property type="protein sequence ID" value="ASA21128.1"/>
    <property type="molecule type" value="Genomic_DNA"/>
</dbReference>
<accession>A0A2Z2KQI2</accession>
<organism evidence="1 2">
    <name type="scientific">Paenibacillus donghaensis</name>
    <dbReference type="NCBI Taxonomy" id="414771"/>
    <lineage>
        <taxon>Bacteria</taxon>
        <taxon>Bacillati</taxon>
        <taxon>Bacillota</taxon>
        <taxon>Bacilli</taxon>
        <taxon>Bacillales</taxon>
        <taxon>Paenibacillaceae</taxon>
        <taxon>Paenibacillus</taxon>
    </lineage>
</organism>
<evidence type="ECO:0000313" key="2">
    <source>
        <dbReference type="Proteomes" id="UP000249890"/>
    </source>
</evidence>
<dbReference type="RefSeq" id="WP_087915141.1">
    <property type="nucleotide sequence ID" value="NZ_CP021780.1"/>
</dbReference>
<name>A0A2Z2KQI2_9BACL</name>
<dbReference type="AlphaFoldDB" id="A0A2Z2KQI2"/>
<reference evidence="1 2" key="1">
    <citation type="submission" date="2017-06" db="EMBL/GenBank/DDBJ databases">
        <title>Complete genome sequence of Paenibacillus donghaensis KCTC 13049T isolated from East Sea sediment, South Korea.</title>
        <authorList>
            <person name="Jung B.K."/>
            <person name="Hong S.-J."/>
            <person name="Shin J.-H."/>
        </authorList>
    </citation>
    <scope>NUCLEOTIDE SEQUENCE [LARGE SCALE GENOMIC DNA]</scope>
    <source>
        <strain evidence="1 2">KCTC 13049</strain>
    </source>
</reference>
<evidence type="ECO:0000313" key="1">
    <source>
        <dbReference type="EMBL" id="ASA21128.1"/>
    </source>
</evidence>
<sequence>MKLISAMIAVMLSANGVSVPDSFSRPEYPAAHAETIAAVPAQQQAQLEAKYPNFVHKEKIQTAKDTYEIYYWNTGDFDYTQFLIMRNQGVIFDSKKTGIRIEGGLKVNPVKNQWAETVSLRGQTAFRFELADNRPESANLLVEALNGRMQTTVHDAVNLEFRDVNNDGRKELLSAPYLGQMPLGPAPVSVYEWKNGHYVPNVAETRKFWESELKRREQAFRAKPSEASLDAVVSAYLLLDRRSEGLKCFDLYREWAGTTAGGKALVDKYYNYLNKKQYEIPLNWMKQAQPLSK</sequence>
<proteinExistence type="predicted"/>
<protein>
    <submittedName>
        <fullName evidence="1">Uncharacterized protein</fullName>
    </submittedName>
</protein>
<gene>
    <name evidence="1" type="ORF">B9T62_10215</name>
</gene>
<dbReference type="OrthoDB" id="2660612at2"/>
<keyword evidence="2" id="KW-1185">Reference proteome</keyword>
<dbReference type="Proteomes" id="UP000249890">
    <property type="component" value="Chromosome"/>
</dbReference>